<dbReference type="GO" id="GO:0003677">
    <property type="term" value="F:DNA binding"/>
    <property type="evidence" value="ECO:0007669"/>
    <property type="project" value="UniProtKB-KW"/>
</dbReference>
<dbReference type="EMBL" id="SPQZ01000004">
    <property type="protein sequence ID" value="TFV96642.1"/>
    <property type="molecule type" value="Genomic_DNA"/>
</dbReference>
<dbReference type="Proteomes" id="UP000298127">
    <property type="component" value="Unassembled WGS sequence"/>
</dbReference>
<gene>
    <name evidence="1" type="ORF">E4M00_11175</name>
</gene>
<evidence type="ECO:0000313" key="1">
    <source>
        <dbReference type="EMBL" id="TFV96642.1"/>
    </source>
</evidence>
<dbReference type="InterPro" id="IPR036894">
    <property type="entry name" value="YbaB-like_sf"/>
</dbReference>
<evidence type="ECO:0000313" key="2">
    <source>
        <dbReference type="Proteomes" id="UP000298127"/>
    </source>
</evidence>
<protein>
    <submittedName>
        <fullName evidence="1">YbaB/EbfC family DNA-binding protein</fullName>
    </submittedName>
</protein>
<keyword evidence="1" id="KW-0238">DNA-binding</keyword>
<dbReference type="Gene3D" id="3.30.1310.10">
    <property type="entry name" value="Nucleoid-associated protein YbaB-like domain"/>
    <property type="match status" value="1"/>
</dbReference>
<dbReference type="SUPFAM" id="SSF82607">
    <property type="entry name" value="YbaB-like"/>
    <property type="match status" value="1"/>
</dbReference>
<comment type="caution">
    <text evidence="1">The sequence shown here is derived from an EMBL/GenBank/DDBJ whole genome shotgun (WGS) entry which is preliminary data.</text>
</comment>
<dbReference type="AlphaFoldDB" id="A0A4Y9QYB0"/>
<keyword evidence="2" id="KW-1185">Reference proteome</keyword>
<dbReference type="InterPro" id="IPR004401">
    <property type="entry name" value="YbaB/EbfC"/>
</dbReference>
<dbReference type="Pfam" id="PF02575">
    <property type="entry name" value="YbaB_DNA_bd"/>
    <property type="match status" value="1"/>
</dbReference>
<organism evidence="1 2">
    <name type="scientific">Orlajensenia leifsoniae</name>
    <dbReference type="NCBI Taxonomy" id="2561933"/>
    <lineage>
        <taxon>Bacteria</taxon>
        <taxon>Bacillati</taxon>
        <taxon>Actinomycetota</taxon>
        <taxon>Actinomycetes</taxon>
        <taxon>Micrococcales</taxon>
        <taxon>Microbacteriaceae</taxon>
        <taxon>Orlajensenia</taxon>
    </lineage>
</organism>
<reference evidence="1 2" key="1">
    <citation type="journal article" date="2018" name="J. Microbiol.">
        <title>Leifsonia flava sp. nov., a novel actinobacterium isolated from the rhizosphere of Aquilegia viridiflora.</title>
        <authorList>
            <person name="Cai Y."/>
            <person name="Tao W.Z."/>
            <person name="Ma Y.J."/>
            <person name="Cheng J."/>
            <person name="Zhang M.Y."/>
            <person name="Zhang Y.X."/>
        </authorList>
    </citation>
    <scope>NUCLEOTIDE SEQUENCE [LARGE SCALE GENOMIC DNA]</scope>
    <source>
        <strain evidence="1 2">SYP-B2174</strain>
    </source>
</reference>
<proteinExistence type="predicted"/>
<dbReference type="RefSeq" id="WP_135120621.1">
    <property type="nucleotide sequence ID" value="NZ_SPQZ01000004.1"/>
</dbReference>
<name>A0A4Y9QYB0_9MICO</name>
<accession>A0A4Y9QYB0</accession>
<sequence>MTFIDPDGATGGNIWGDPDAAIARVNAQIAEAAERAERAEDVRRDVDALRARASSPGGEVTVEVDATGRLTNIEFESAARTLRSDALSQAVLKAAASAQRQAGDRAVAIAADAFGEESEVTAHLRAEVEERMPPATDDTTLGYR</sequence>